<organism evidence="1 2">
    <name type="scientific">Cetraspora pellucida</name>
    <dbReference type="NCBI Taxonomy" id="1433469"/>
    <lineage>
        <taxon>Eukaryota</taxon>
        <taxon>Fungi</taxon>
        <taxon>Fungi incertae sedis</taxon>
        <taxon>Mucoromycota</taxon>
        <taxon>Glomeromycotina</taxon>
        <taxon>Glomeromycetes</taxon>
        <taxon>Diversisporales</taxon>
        <taxon>Gigasporaceae</taxon>
        <taxon>Cetraspora</taxon>
    </lineage>
</organism>
<sequence length="74" mass="7990">MVWEECLDNAEKVCQAITINRITSLANKSSVKSSSTNNLNIKSTSTNKSNVKLSSVNKLSIELDGPNTPGHSKI</sequence>
<accession>A0A9N9KJ29</accession>
<dbReference type="OrthoDB" id="10530626at2759"/>
<name>A0A9N9KJ29_9GLOM</name>
<comment type="caution">
    <text evidence="1">The sequence shown here is derived from an EMBL/GenBank/DDBJ whole genome shotgun (WGS) entry which is preliminary data.</text>
</comment>
<dbReference type="EMBL" id="CAJVQA010076706">
    <property type="protein sequence ID" value="CAG8835721.1"/>
    <property type="molecule type" value="Genomic_DNA"/>
</dbReference>
<reference evidence="1" key="1">
    <citation type="submission" date="2021-06" db="EMBL/GenBank/DDBJ databases">
        <authorList>
            <person name="Kallberg Y."/>
            <person name="Tangrot J."/>
            <person name="Rosling A."/>
        </authorList>
    </citation>
    <scope>NUCLEOTIDE SEQUENCE</scope>
    <source>
        <strain evidence="1">FL966</strain>
    </source>
</reference>
<gene>
    <name evidence="1" type="ORF">CPELLU_LOCUS21279</name>
</gene>
<protein>
    <submittedName>
        <fullName evidence="1">9329_t:CDS:1</fullName>
    </submittedName>
</protein>
<evidence type="ECO:0000313" key="2">
    <source>
        <dbReference type="Proteomes" id="UP000789759"/>
    </source>
</evidence>
<dbReference type="AlphaFoldDB" id="A0A9N9KJ29"/>
<proteinExistence type="predicted"/>
<feature type="non-terminal residue" evidence="1">
    <location>
        <position position="74"/>
    </location>
</feature>
<dbReference type="Proteomes" id="UP000789759">
    <property type="component" value="Unassembled WGS sequence"/>
</dbReference>
<keyword evidence="2" id="KW-1185">Reference proteome</keyword>
<evidence type="ECO:0000313" key="1">
    <source>
        <dbReference type="EMBL" id="CAG8835721.1"/>
    </source>
</evidence>